<dbReference type="EMBL" id="CM000126">
    <property type="protein sequence ID" value="EAY74429.1"/>
    <property type="molecule type" value="Genomic_DNA"/>
</dbReference>
<reference evidence="2 3" key="1">
    <citation type="journal article" date="2005" name="PLoS Biol.">
        <title>The genomes of Oryza sativa: a history of duplications.</title>
        <authorList>
            <person name="Yu J."/>
            <person name="Wang J."/>
            <person name="Lin W."/>
            <person name="Li S."/>
            <person name="Li H."/>
            <person name="Zhou J."/>
            <person name="Ni P."/>
            <person name="Dong W."/>
            <person name="Hu S."/>
            <person name="Zeng C."/>
            <person name="Zhang J."/>
            <person name="Zhang Y."/>
            <person name="Li R."/>
            <person name="Xu Z."/>
            <person name="Li S."/>
            <person name="Li X."/>
            <person name="Zheng H."/>
            <person name="Cong L."/>
            <person name="Lin L."/>
            <person name="Yin J."/>
            <person name="Geng J."/>
            <person name="Li G."/>
            <person name="Shi J."/>
            <person name="Liu J."/>
            <person name="Lv H."/>
            <person name="Li J."/>
            <person name="Wang J."/>
            <person name="Deng Y."/>
            <person name="Ran L."/>
            <person name="Shi X."/>
            <person name="Wang X."/>
            <person name="Wu Q."/>
            <person name="Li C."/>
            <person name="Ren X."/>
            <person name="Wang J."/>
            <person name="Wang X."/>
            <person name="Li D."/>
            <person name="Liu D."/>
            <person name="Zhang X."/>
            <person name="Ji Z."/>
            <person name="Zhao W."/>
            <person name="Sun Y."/>
            <person name="Zhang Z."/>
            <person name="Bao J."/>
            <person name="Han Y."/>
            <person name="Dong L."/>
            <person name="Ji J."/>
            <person name="Chen P."/>
            <person name="Wu S."/>
            <person name="Liu J."/>
            <person name="Xiao Y."/>
            <person name="Bu D."/>
            <person name="Tan J."/>
            <person name="Yang L."/>
            <person name="Ye C."/>
            <person name="Zhang J."/>
            <person name="Xu J."/>
            <person name="Zhou Y."/>
            <person name="Yu Y."/>
            <person name="Zhang B."/>
            <person name="Zhuang S."/>
            <person name="Wei H."/>
            <person name="Liu B."/>
            <person name="Lei M."/>
            <person name="Yu H."/>
            <person name="Li Y."/>
            <person name="Xu H."/>
            <person name="Wei S."/>
            <person name="He X."/>
            <person name="Fang L."/>
            <person name="Zhang Z."/>
            <person name="Zhang Y."/>
            <person name="Huang X."/>
            <person name="Su Z."/>
            <person name="Tong W."/>
            <person name="Li J."/>
            <person name="Tong Z."/>
            <person name="Li S."/>
            <person name="Ye J."/>
            <person name="Wang L."/>
            <person name="Fang L."/>
            <person name="Lei T."/>
            <person name="Chen C."/>
            <person name="Chen H."/>
            <person name="Xu Z."/>
            <person name="Li H."/>
            <person name="Huang H."/>
            <person name="Zhang F."/>
            <person name="Xu H."/>
            <person name="Li N."/>
            <person name="Zhao C."/>
            <person name="Li S."/>
            <person name="Dong L."/>
            <person name="Huang Y."/>
            <person name="Li L."/>
            <person name="Xi Y."/>
            <person name="Qi Q."/>
            <person name="Li W."/>
            <person name="Zhang B."/>
            <person name="Hu W."/>
            <person name="Zhang Y."/>
            <person name="Tian X."/>
            <person name="Jiao Y."/>
            <person name="Liang X."/>
            <person name="Jin J."/>
            <person name="Gao L."/>
            <person name="Zheng W."/>
            <person name="Hao B."/>
            <person name="Liu S."/>
            <person name="Wang W."/>
            <person name="Yuan L."/>
            <person name="Cao M."/>
            <person name="McDermott J."/>
            <person name="Samudrala R."/>
            <person name="Wang J."/>
            <person name="Wong G.K."/>
            <person name="Yang H."/>
        </authorList>
    </citation>
    <scope>NUCLEOTIDE SEQUENCE [LARGE SCALE GENOMIC DNA]</scope>
    <source>
        <strain evidence="3">cv. 93-11</strain>
    </source>
</reference>
<feature type="compositionally biased region" description="Gly residues" evidence="1">
    <location>
        <begin position="165"/>
        <end position="174"/>
    </location>
</feature>
<feature type="region of interest" description="Disordered" evidence="1">
    <location>
        <begin position="101"/>
        <end position="120"/>
    </location>
</feature>
<name>A2WR33_ORYSI</name>
<protein>
    <submittedName>
        <fullName evidence="2">Uncharacterized protein</fullName>
    </submittedName>
</protein>
<feature type="compositionally biased region" description="Gly residues" evidence="1">
    <location>
        <begin position="182"/>
        <end position="198"/>
    </location>
</feature>
<dbReference type="Gramene" id="BGIOSGA001466-TA">
    <property type="protein sequence ID" value="BGIOSGA001466-PA"/>
    <property type="gene ID" value="BGIOSGA001466"/>
</dbReference>
<sequence>MAASLGGCCSKLRIDGAARGVEVLVEEDVPMAVPADEELGVLEVLDAVHVAGRREEEVAVDQVVALLLGEVPDLLLAADHHQVVAERVVVRRLHAPGLEPDVRRRGALPHDPHLAAGHDPHRLELHPLPQAADGAGGVRDGGGGDVGDGGHLGGRGVEEALDVVGPGGVAGGRARGAERGGEPGVGDGGGGVGRGGQAGEREDVAGVDGAGVGGVGGGGAVSGVDAGVLVGEDGDAGARAADHDAAGLEGGVGGGGGGGDDAAGDGGGGGVVLVDAEIDDVGDGRVGAAVRDDGVLERLAEGVGGREDLEAAVCGGGGNGGWGRWMSQVAGAGGGWMDLRARRGEGAEQWPQVRQQQ</sequence>
<evidence type="ECO:0000256" key="1">
    <source>
        <dbReference type="SAM" id="MobiDB-lite"/>
    </source>
</evidence>
<evidence type="ECO:0000313" key="2">
    <source>
        <dbReference type="EMBL" id="EAY74429.1"/>
    </source>
</evidence>
<dbReference type="HOGENOM" id="CLU_777039_0_0_1"/>
<evidence type="ECO:0000313" key="3">
    <source>
        <dbReference type="Proteomes" id="UP000007015"/>
    </source>
</evidence>
<accession>A2WR33</accession>
<feature type="region of interest" description="Disordered" evidence="1">
    <location>
        <begin position="128"/>
        <end position="208"/>
    </location>
</feature>
<dbReference type="AlphaFoldDB" id="A2WR33"/>
<gene>
    <name evidence="2" type="ORF">OsI_02320</name>
</gene>
<proteinExistence type="predicted"/>
<keyword evidence="3" id="KW-1185">Reference proteome</keyword>
<organism evidence="2 3">
    <name type="scientific">Oryza sativa subsp. indica</name>
    <name type="common">Rice</name>
    <dbReference type="NCBI Taxonomy" id="39946"/>
    <lineage>
        <taxon>Eukaryota</taxon>
        <taxon>Viridiplantae</taxon>
        <taxon>Streptophyta</taxon>
        <taxon>Embryophyta</taxon>
        <taxon>Tracheophyta</taxon>
        <taxon>Spermatophyta</taxon>
        <taxon>Magnoliopsida</taxon>
        <taxon>Liliopsida</taxon>
        <taxon>Poales</taxon>
        <taxon>Poaceae</taxon>
        <taxon>BOP clade</taxon>
        <taxon>Oryzoideae</taxon>
        <taxon>Oryzeae</taxon>
        <taxon>Oryzinae</taxon>
        <taxon>Oryza</taxon>
        <taxon>Oryza sativa</taxon>
    </lineage>
</organism>
<dbReference type="Proteomes" id="UP000007015">
    <property type="component" value="Chromosome 1"/>
</dbReference>
<feature type="compositionally biased region" description="Gly residues" evidence="1">
    <location>
        <begin position="134"/>
        <end position="155"/>
    </location>
</feature>